<dbReference type="InterPro" id="IPR000640">
    <property type="entry name" value="EFG_V-like"/>
</dbReference>
<dbReference type="Pfam" id="PF00009">
    <property type="entry name" value="GTP_EFTU"/>
    <property type="match status" value="1"/>
</dbReference>
<dbReference type="Gene3D" id="3.30.70.870">
    <property type="entry name" value="Elongation Factor G (Translational Gtpase), domain 3"/>
    <property type="match status" value="1"/>
</dbReference>
<dbReference type="Pfam" id="PF14492">
    <property type="entry name" value="EFG_III"/>
    <property type="match status" value="1"/>
</dbReference>
<sequence length="656" mass="70783">MRTLNLGILAHVDAGKTSLTERLLFDAGVIDKLGSVDSGNTQTDSHELERQRGITIQAAVVSFTLGDTIINLIDTPGHPDFIAEVERVLGLLDAAVVVVSAVEGVQAQTRVLVRALQRLSVPFVFFVNKVDRLGARYDEVLRSIAGQLPVRPIAMSTVSHAGSKLAEVAVLDPDREPLFTALCEALAENDDALLGDYLQAPDRLTAERLECALRKQVAAGMVQPAFAGAAMTGVGLPALASAIATLLPGRRLDPEAAVAGKIFKIERGWGGEKLCYLYLSSGTVQLRQYVNLPQGPARVTGIHLFEAGKVRSADSFRAGQIAHVSGLSNARIGDLVGSNAVADIRPHFAPPTLETRVQAQRPSESAALWLALNQLAEQDPLIDLRRNEDTNEMFVSLYGEVQKEVIQSTLVTDFGVEATFEDSTVICAERLVGTGTGLQTIFKEPNPFLATVGLRVEPRSEGAGNSFALEVDVGQMPASFYRAVEETVFETLRQGIFGWQVIDCHVAMTAARQSSPSTTAADFRHLTPWVLAAALSAAQTIVCEPIDQFHLEAPGESLNRLLTLLTKSGAVIKETAIMDGMVRLEGYVASEMIQAIQQQLPGLTSGIGTMETSFHHYAPATDPQRSRRRSGIDPFNGREYLLRLSRKSCRPCGKSI</sequence>
<proteinExistence type="predicted"/>
<dbReference type="PROSITE" id="PS51722">
    <property type="entry name" value="G_TR_2"/>
    <property type="match status" value="1"/>
</dbReference>
<dbReference type="SUPFAM" id="SSF50447">
    <property type="entry name" value="Translation proteins"/>
    <property type="match status" value="1"/>
</dbReference>
<dbReference type="Proteomes" id="UP000317122">
    <property type="component" value="Unassembled WGS sequence"/>
</dbReference>
<keyword evidence="1" id="KW-0547">Nucleotide-binding</keyword>
<dbReference type="GO" id="GO:0097216">
    <property type="term" value="F:guanosine tetraphosphate binding"/>
    <property type="evidence" value="ECO:0007669"/>
    <property type="project" value="UniProtKB-ARBA"/>
</dbReference>
<dbReference type="PANTHER" id="PTHR43261">
    <property type="entry name" value="TRANSLATION ELONGATION FACTOR G-RELATED"/>
    <property type="match status" value="1"/>
</dbReference>
<dbReference type="InterPro" id="IPR027417">
    <property type="entry name" value="P-loop_NTPase"/>
</dbReference>
<evidence type="ECO:0000256" key="1">
    <source>
        <dbReference type="ARBA" id="ARBA00022741"/>
    </source>
</evidence>
<dbReference type="AlphaFoldDB" id="A0A562M835"/>
<dbReference type="CDD" id="cd16258">
    <property type="entry name" value="Tet_III"/>
    <property type="match status" value="1"/>
</dbReference>
<dbReference type="Pfam" id="PF00679">
    <property type="entry name" value="EFG_C"/>
    <property type="match status" value="1"/>
</dbReference>
<dbReference type="GO" id="GO:0005525">
    <property type="term" value="F:GTP binding"/>
    <property type="evidence" value="ECO:0007669"/>
    <property type="project" value="UniProtKB-KW"/>
</dbReference>
<accession>A0A562M835</accession>
<evidence type="ECO:0000256" key="2">
    <source>
        <dbReference type="ARBA" id="ARBA00022917"/>
    </source>
</evidence>
<dbReference type="SUPFAM" id="SSF54211">
    <property type="entry name" value="Ribosomal protein S5 domain 2-like"/>
    <property type="match status" value="1"/>
</dbReference>
<dbReference type="Gene3D" id="3.30.230.10">
    <property type="match status" value="1"/>
</dbReference>
<dbReference type="InterPro" id="IPR005225">
    <property type="entry name" value="Small_GTP-bd"/>
</dbReference>
<evidence type="ECO:0000259" key="4">
    <source>
        <dbReference type="PROSITE" id="PS51722"/>
    </source>
</evidence>
<dbReference type="GO" id="GO:0006412">
    <property type="term" value="P:translation"/>
    <property type="evidence" value="ECO:0007669"/>
    <property type="project" value="UniProtKB-KW"/>
</dbReference>
<name>A0A562M835_9HYPH</name>
<dbReference type="InterPro" id="IPR014721">
    <property type="entry name" value="Ribsml_uS5_D2-typ_fold_subgr"/>
</dbReference>
<protein>
    <submittedName>
        <fullName evidence="5">Ribosomal protection tetracycline resistance protein</fullName>
    </submittedName>
</protein>
<dbReference type="InterPro" id="IPR041095">
    <property type="entry name" value="EFG_II"/>
</dbReference>
<dbReference type="PROSITE" id="PS00301">
    <property type="entry name" value="G_TR_1"/>
    <property type="match status" value="1"/>
</dbReference>
<dbReference type="GO" id="GO:0003924">
    <property type="term" value="F:GTPase activity"/>
    <property type="evidence" value="ECO:0007669"/>
    <property type="project" value="InterPro"/>
</dbReference>
<dbReference type="InterPro" id="IPR031157">
    <property type="entry name" value="G_TR_CS"/>
</dbReference>
<comment type="caution">
    <text evidence="5">The sequence shown here is derived from an EMBL/GenBank/DDBJ whole genome shotgun (WGS) entry which is preliminary data.</text>
</comment>
<dbReference type="InterPro" id="IPR005517">
    <property type="entry name" value="Transl_elong_EFG/EF2_IV"/>
</dbReference>
<dbReference type="PRINTS" id="PR00315">
    <property type="entry name" value="ELONGATNFCT"/>
</dbReference>
<dbReference type="CDD" id="cd01684">
    <property type="entry name" value="Tet_like_IV"/>
    <property type="match status" value="1"/>
</dbReference>
<gene>
    <name evidence="5" type="ORF">IQ26_07746</name>
</gene>
<keyword evidence="3" id="KW-0342">GTP-binding</keyword>
<reference evidence="5 6" key="1">
    <citation type="journal article" date="2015" name="Stand. Genomic Sci.">
        <title>Genomic Encyclopedia of Bacterial and Archaeal Type Strains, Phase III: the genomes of soil and plant-associated and newly described type strains.</title>
        <authorList>
            <person name="Whitman W.B."/>
            <person name="Woyke T."/>
            <person name="Klenk H.P."/>
            <person name="Zhou Y."/>
            <person name="Lilburn T.G."/>
            <person name="Beck B.J."/>
            <person name="De Vos P."/>
            <person name="Vandamme P."/>
            <person name="Eisen J.A."/>
            <person name="Garrity G."/>
            <person name="Hugenholtz P."/>
            <person name="Kyrpides N.C."/>
        </authorList>
    </citation>
    <scope>NUCLEOTIDE SEQUENCE [LARGE SCALE GENOMIC DNA]</scope>
    <source>
        <strain evidence="5 6">CGMCC 1.2546</strain>
    </source>
</reference>
<dbReference type="SUPFAM" id="SSF52540">
    <property type="entry name" value="P-loop containing nucleoside triphosphate hydrolases"/>
    <property type="match status" value="1"/>
</dbReference>
<dbReference type="EMBL" id="VLKT01000141">
    <property type="protein sequence ID" value="TWI16085.1"/>
    <property type="molecule type" value="Genomic_DNA"/>
</dbReference>
<organism evidence="5 6">
    <name type="scientific">Mesorhizobium tianshanense</name>
    <dbReference type="NCBI Taxonomy" id="39844"/>
    <lineage>
        <taxon>Bacteria</taxon>
        <taxon>Pseudomonadati</taxon>
        <taxon>Pseudomonadota</taxon>
        <taxon>Alphaproteobacteria</taxon>
        <taxon>Hyphomicrobiales</taxon>
        <taxon>Phyllobacteriaceae</taxon>
        <taxon>Mesorhizobium</taxon>
    </lineage>
</organism>
<dbReference type="SUPFAM" id="SSF54980">
    <property type="entry name" value="EF-G C-terminal domain-like"/>
    <property type="match status" value="2"/>
</dbReference>
<dbReference type="Gene3D" id="3.40.50.300">
    <property type="entry name" value="P-loop containing nucleotide triphosphate hydrolases"/>
    <property type="match status" value="1"/>
</dbReference>
<evidence type="ECO:0000313" key="6">
    <source>
        <dbReference type="Proteomes" id="UP000317122"/>
    </source>
</evidence>
<dbReference type="InterPro" id="IPR000795">
    <property type="entry name" value="T_Tr_GTP-bd_dom"/>
</dbReference>
<dbReference type="RefSeq" id="WP_145723575.1">
    <property type="nucleotide sequence ID" value="NZ_BSPF01000107.1"/>
</dbReference>
<dbReference type="OrthoDB" id="9802948at2"/>
<evidence type="ECO:0000313" key="5">
    <source>
        <dbReference type="EMBL" id="TWI16085.1"/>
    </source>
</evidence>
<dbReference type="GO" id="GO:0032790">
    <property type="term" value="P:ribosome disassembly"/>
    <property type="evidence" value="ECO:0007669"/>
    <property type="project" value="TreeGrafter"/>
</dbReference>
<feature type="domain" description="Tr-type G" evidence="4">
    <location>
        <begin position="1"/>
        <end position="255"/>
    </location>
</feature>
<dbReference type="InterPro" id="IPR020568">
    <property type="entry name" value="Ribosomal_Su5_D2-typ_SF"/>
</dbReference>
<dbReference type="Pfam" id="PF03764">
    <property type="entry name" value="EFG_IV"/>
    <property type="match status" value="1"/>
</dbReference>
<dbReference type="PANTHER" id="PTHR43261:SF1">
    <property type="entry name" value="RIBOSOME-RELEASING FACTOR 2, MITOCHONDRIAL"/>
    <property type="match status" value="1"/>
</dbReference>
<keyword evidence="2" id="KW-0648">Protein biosynthesis</keyword>
<evidence type="ECO:0000256" key="3">
    <source>
        <dbReference type="ARBA" id="ARBA00023134"/>
    </source>
</evidence>
<dbReference type="Gene3D" id="2.40.30.10">
    <property type="entry name" value="Translation factors"/>
    <property type="match status" value="1"/>
</dbReference>
<dbReference type="PRINTS" id="PR01037">
    <property type="entry name" value="TCRTETOQM"/>
</dbReference>
<dbReference type="NCBIfam" id="TIGR00231">
    <property type="entry name" value="small_GTP"/>
    <property type="match status" value="1"/>
</dbReference>
<dbReference type="InterPro" id="IPR035647">
    <property type="entry name" value="EFG_III/V"/>
</dbReference>
<dbReference type="SMART" id="SM00889">
    <property type="entry name" value="EFG_IV"/>
    <property type="match status" value="1"/>
</dbReference>
<dbReference type="InterPro" id="IPR009000">
    <property type="entry name" value="Transl_B-barrel_sf"/>
</dbReference>
<keyword evidence="6" id="KW-1185">Reference proteome</keyword>